<evidence type="ECO:0000256" key="11">
    <source>
        <dbReference type="PIRSR" id="PIRSR601382-2"/>
    </source>
</evidence>
<comment type="similarity">
    <text evidence="3 13">Belongs to the glycosyl hydrolase 47 family.</text>
</comment>
<dbReference type="STRING" id="240176.A8N3K6"/>
<keyword evidence="15" id="KW-0472">Membrane</keyword>
<proteinExistence type="inferred from homology"/>
<dbReference type="GO" id="GO:0036503">
    <property type="term" value="P:ERAD pathway"/>
    <property type="evidence" value="ECO:0007669"/>
    <property type="project" value="UniProtKB-ARBA"/>
</dbReference>
<dbReference type="OrthoDB" id="8118055at2759"/>
<keyword evidence="17" id="KW-1185">Reference proteome</keyword>
<dbReference type="GO" id="GO:0005509">
    <property type="term" value="F:calcium ion binding"/>
    <property type="evidence" value="ECO:0007669"/>
    <property type="project" value="InterPro"/>
</dbReference>
<evidence type="ECO:0000256" key="9">
    <source>
        <dbReference type="ARBA" id="ARBA00048605"/>
    </source>
</evidence>
<evidence type="ECO:0000313" key="16">
    <source>
        <dbReference type="EMBL" id="EAU92406.2"/>
    </source>
</evidence>
<dbReference type="GO" id="GO:0004571">
    <property type="term" value="F:mannosyl-oligosaccharide 1,2-alpha-mannosidase activity"/>
    <property type="evidence" value="ECO:0007669"/>
    <property type="project" value="UniProtKB-EC"/>
</dbReference>
<dbReference type="EMBL" id="AACS02000001">
    <property type="protein sequence ID" value="EAU92406.2"/>
    <property type="molecule type" value="Genomic_DNA"/>
</dbReference>
<evidence type="ECO:0000256" key="15">
    <source>
        <dbReference type="SAM" id="Phobius"/>
    </source>
</evidence>
<keyword evidence="4 11" id="KW-0479">Metal-binding</keyword>
<dbReference type="OMA" id="FMNIEDG"/>
<comment type="catalytic activity">
    <reaction evidence="8">
        <text>N(4)-(alpha-D-Man-(1-&gt;2)-alpha-D-Man-(1-&gt;2)-alpha-D-Man-(1-&gt;3)-[alpha-D-Man-(1-&gt;3)-[alpha-D-Man-(1-&gt;2)-alpha-D-Man-(1-&gt;6)]-alpha-D-Man-(1-&gt;6)]-beta-D-Man-(1-&gt;4)-beta-D-GlcNAc-(1-&gt;4)-beta-D-GlcNAc)-L-asparaginyl-[protein] (N-glucan mannose isomer 8A1,2,3B1,3) + 3 H2O = N(4)-(alpha-D-Man-(1-&gt;3)-[alpha-D-Man-(1-&gt;3)-[alpha-D-Man-(1-&gt;6)]-alpha-D-Man-(1-&gt;6)]-beta-D-Man-(1-&gt;4)-beta-D-GlcNAc-(1-&gt;4)-beta-D-GlcNAc)-L-asparaginyl-[protein] (N-glucan mannose isomer 5A1,2) + 3 beta-D-mannose</text>
        <dbReference type="Rhea" id="RHEA:56028"/>
        <dbReference type="Rhea" id="RHEA-COMP:14358"/>
        <dbReference type="Rhea" id="RHEA-COMP:14367"/>
        <dbReference type="ChEBI" id="CHEBI:15377"/>
        <dbReference type="ChEBI" id="CHEBI:28563"/>
        <dbReference type="ChEBI" id="CHEBI:59087"/>
        <dbReference type="ChEBI" id="CHEBI:60628"/>
        <dbReference type="EC" id="3.2.1.113"/>
    </reaction>
</comment>
<dbReference type="RefSeq" id="XP_001829446.2">
    <property type="nucleotide sequence ID" value="XM_001829394.2"/>
</dbReference>
<dbReference type="FunCoup" id="A8N3K6">
    <property type="interactions" value="505"/>
</dbReference>
<comment type="catalytic activity">
    <reaction evidence="9">
        <text>N(4)-(alpha-D-Man-(1-&gt;2)-alpha-D-Man-(1-&gt;2)-alpha-D-Man-(1-&gt;3)-[alpha-D-Man-(1-&gt;2)-alpha-D-Man-(1-&gt;3)-[alpha-D-Man-(1-&gt;2)-alpha-D-Man-(1-&gt;6)]-alpha-D-Man-(1-&gt;6)]-beta-D-Man-(1-&gt;4)-beta-D-GlcNAc-(1-&gt;4)-beta-D-GlcNAc)-L-asparaginyl-[protein] (N-glucan mannose isomer 9A1,2,3B1,2,3) + 4 H2O = N(4)-(alpha-D-Man-(1-&gt;3)-[alpha-D-Man-(1-&gt;3)-[alpha-D-Man-(1-&gt;6)]-alpha-D-Man-(1-&gt;6)]-beta-D-Man-(1-&gt;4)-beta-D-GlcNAc-(1-&gt;4)-beta-D-GlcNAc)-L-asparaginyl-[protein] (N-glucan mannose isomer 5A1,2) + 4 beta-D-mannose</text>
        <dbReference type="Rhea" id="RHEA:56008"/>
        <dbReference type="Rhea" id="RHEA-COMP:14356"/>
        <dbReference type="Rhea" id="RHEA-COMP:14367"/>
        <dbReference type="ChEBI" id="CHEBI:15377"/>
        <dbReference type="ChEBI" id="CHEBI:28563"/>
        <dbReference type="ChEBI" id="CHEBI:59087"/>
        <dbReference type="ChEBI" id="CHEBI:139493"/>
        <dbReference type="EC" id="3.2.1.113"/>
    </reaction>
</comment>
<comment type="pathway">
    <text evidence="2">Protein modification; protein glycosylation.</text>
</comment>
<dbReference type="InterPro" id="IPR012341">
    <property type="entry name" value="6hp_glycosidase-like_sf"/>
</dbReference>
<feature type="active site" description="Proton donor" evidence="10">
    <location>
        <position position="470"/>
    </location>
</feature>
<dbReference type="GO" id="GO:0005783">
    <property type="term" value="C:endoplasmic reticulum"/>
    <property type="evidence" value="ECO:0007669"/>
    <property type="project" value="TreeGrafter"/>
</dbReference>
<dbReference type="GO" id="GO:0016020">
    <property type="term" value="C:membrane"/>
    <property type="evidence" value="ECO:0007669"/>
    <property type="project" value="InterPro"/>
</dbReference>
<keyword evidence="5 13" id="KW-0378">Hydrolase</keyword>
<feature type="active site" description="Proton donor" evidence="10">
    <location>
        <position position="202"/>
    </location>
</feature>
<evidence type="ECO:0000256" key="7">
    <source>
        <dbReference type="ARBA" id="ARBA00023157"/>
    </source>
</evidence>
<feature type="binding site" evidence="11">
    <location>
        <position position="600"/>
    </location>
    <ligand>
        <name>Ca(2+)</name>
        <dbReference type="ChEBI" id="CHEBI:29108"/>
    </ligand>
</feature>
<keyword evidence="15" id="KW-1133">Transmembrane helix</keyword>
<dbReference type="AlphaFoldDB" id="A8N3K6"/>
<evidence type="ECO:0000313" key="17">
    <source>
        <dbReference type="Proteomes" id="UP000001861"/>
    </source>
</evidence>
<organism evidence="16 17">
    <name type="scientific">Coprinopsis cinerea (strain Okayama-7 / 130 / ATCC MYA-4618 / FGSC 9003)</name>
    <name type="common">Inky cap fungus</name>
    <name type="synonym">Hormographiella aspergillata</name>
    <dbReference type="NCBI Taxonomy" id="240176"/>
    <lineage>
        <taxon>Eukaryota</taxon>
        <taxon>Fungi</taxon>
        <taxon>Dikarya</taxon>
        <taxon>Basidiomycota</taxon>
        <taxon>Agaricomycotina</taxon>
        <taxon>Agaricomycetes</taxon>
        <taxon>Agaricomycetidae</taxon>
        <taxon>Agaricales</taxon>
        <taxon>Agaricineae</taxon>
        <taxon>Psathyrellaceae</taxon>
        <taxon>Coprinopsis</taxon>
    </lineage>
</organism>
<evidence type="ECO:0000256" key="14">
    <source>
        <dbReference type="SAM" id="MobiDB-lite"/>
    </source>
</evidence>
<feature type="transmembrane region" description="Helical" evidence="15">
    <location>
        <begin position="49"/>
        <end position="71"/>
    </location>
</feature>
<dbReference type="SUPFAM" id="SSF48225">
    <property type="entry name" value="Seven-hairpin glycosidases"/>
    <property type="match status" value="1"/>
</dbReference>
<dbReference type="KEGG" id="cci:CC1G_00625"/>
<dbReference type="PRINTS" id="PR00747">
    <property type="entry name" value="GLYHDRLASE47"/>
</dbReference>
<dbReference type="Proteomes" id="UP000001861">
    <property type="component" value="Unassembled WGS sequence"/>
</dbReference>
<feature type="compositionally biased region" description="Basic residues" evidence="14">
    <location>
        <begin position="1"/>
        <end position="12"/>
    </location>
</feature>
<keyword evidence="6 11" id="KW-0106">Calcium</keyword>
<dbReference type="InterPro" id="IPR036026">
    <property type="entry name" value="Seven-hairpin_glycosidases"/>
</dbReference>
<dbReference type="VEuPathDB" id="FungiDB:CC1G_00625"/>
<keyword evidence="13" id="KW-0326">Glycosidase</keyword>
<evidence type="ECO:0000256" key="1">
    <source>
        <dbReference type="ARBA" id="ARBA00001913"/>
    </source>
</evidence>
<evidence type="ECO:0000256" key="2">
    <source>
        <dbReference type="ARBA" id="ARBA00004922"/>
    </source>
</evidence>
<reference evidence="16 17" key="1">
    <citation type="journal article" date="2010" name="Proc. Natl. Acad. Sci. U.S.A.">
        <title>Insights into evolution of multicellular fungi from the assembled chromosomes of the mushroom Coprinopsis cinerea (Coprinus cinereus).</title>
        <authorList>
            <person name="Stajich J.E."/>
            <person name="Wilke S.K."/>
            <person name="Ahren D."/>
            <person name="Au C.H."/>
            <person name="Birren B.W."/>
            <person name="Borodovsky M."/>
            <person name="Burns C."/>
            <person name="Canback B."/>
            <person name="Casselton L.A."/>
            <person name="Cheng C.K."/>
            <person name="Deng J."/>
            <person name="Dietrich F.S."/>
            <person name="Fargo D.C."/>
            <person name="Farman M.L."/>
            <person name="Gathman A.C."/>
            <person name="Goldberg J."/>
            <person name="Guigo R."/>
            <person name="Hoegger P.J."/>
            <person name="Hooker J.B."/>
            <person name="Huggins A."/>
            <person name="James T.Y."/>
            <person name="Kamada T."/>
            <person name="Kilaru S."/>
            <person name="Kodira C."/>
            <person name="Kues U."/>
            <person name="Kupfer D."/>
            <person name="Kwan H.S."/>
            <person name="Lomsadze A."/>
            <person name="Li W."/>
            <person name="Lilly W.W."/>
            <person name="Ma L.J."/>
            <person name="Mackey A.J."/>
            <person name="Manning G."/>
            <person name="Martin F."/>
            <person name="Muraguchi H."/>
            <person name="Natvig D.O."/>
            <person name="Palmerini H."/>
            <person name="Ramesh M.A."/>
            <person name="Rehmeyer C.J."/>
            <person name="Roe B.A."/>
            <person name="Shenoy N."/>
            <person name="Stanke M."/>
            <person name="Ter-Hovhannisyan V."/>
            <person name="Tunlid A."/>
            <person name="Velagapudi R."/>
            <person name="Vision T.J."/>
            <person name="Zeng Q."/>
            <person name="Zolan M.E."/>
            <person name="Pukkila P.J."/>
        </authorList>
    </citation>
    <scope>NUCLEOTIDE SEQUENCE [LARGE SCALE GENOMIC DNA]</scope>
    <source>
        <strain evidence="17">Okayama-7 / 130 / ATCC MYA-4618 / FGSC 9003</strain>
    </source>
</reference>
<name>A8N3K6_COPC7</name>
<evidence type="ECO:0000256" key="12">
    <source>
        <dbReference type="PIRSR" id="PIRSR601382-3"/>
    </source>
</evidence>
<keyword evidence="7 12" id="KW-1015">Disulfide bond</keyword>
<feature type="active site" evidence="10">
    <location>
        <position position="513"/>
    </location>
</feature>
<dbReference type="GO" id="GO:0005975">
    <property type="term" value="P:carbohydrate metabolic process"/>
    <property type="evidence" value="ECO:0007669"/>
    <property type="project" value="InterPro"/>
</dbReference>
<feature type="disulfide bond" evidence="12">
    <location>
        <begin position="410"/>
        <end position="457"/>
    </location>
</feature>
<protein>
    <recommendedName>
        <fullName evidence="13">alpha-1,2-Mannosidase</fullName>
        <ecNumber evidence="13">3.2.1.-</ecNumber>
    </recommendedName>
</protein>
<evidence type="ECO:0000256" key="3">
    <source>
        <dbReference type="ARBA" id="ARBA00007658"/>
    </source>
</evidence>
<evidence type="ECO:0000256" key="13">
    <source>
        <dbReference type="RuleBase" id="RU361193"/>
    </source>
</evidence>
<accession>A8N3K6</accession>
<dbReference type="HOGENOM" id="CLU_003818_3_0_1"/>
<dbReference type="GeneID" id="6005875"/>
<dbReference type="InterPro" id="IPR001382">
    <property type="entry name" value="Glyco_hydro_47"/>
</dbReference>
<dbReference type="PANTHER" id="PTHR11742:SF55">
    <property type="entry name" value="ENDOPLASMIC RETICULUM MANNOSYL-OLIGOSACCHARIDE 1,2-ALPHA-MANNOSIDASE"/>
    <property type="match status" value="1"/>
</dbReference>
<dbReference type="eggNOG" id="KOG2431">
    <property type="taxonomic scope" value="Eukaryota"/>
</dbReference>
<comment type="caution">
    <text evidence="16">The sequence shown here is derived from an EMBL/GenBank/DDBJ whole genome shotgun (WGS) entry which is preliminary data.</text>
</comment>
<keyword evidence="15" id="KW-0812">Transmembrane</keyword>
<comment type="cofactor">
    <cofactor evidence="1 11">
        <name>Ca(2+)</name>
        <dbReference type="ChEBI" id="CHEBI:29108"/>
    </cofactor>
</comment>
<evidence type="ECO:0000256" key="8">
    <source>
        <dbReference type="ARBA" id="ARBA00047669"/>
    </source>
</evidence>
<sequence length="612" mass="68948">MSGNIRTRKGQKGGRGSQGKESPKAQNVKSAEANGHHARASEASSFPTGLVWIAALAGLLATAYLVHIGYYKTKGNEPDIFVALFDAWIGFSDHNGVVQTSSNTQPEPISWLPADEPKRDAVVKAFKFAWGAYERDAMGSDEYHPLSKEGSNLGPDGGIGYMIIDVLDTLQIMGLQEEYARARDWIANSLDFNKRGSYSTFETTIRVLGGLLSAYHLSGNDPLFLEKAEDIGDRLLSAFEDSPSGFPLPYVNLLERQGYHTKDYPGTVSVAEIGTLQLEFKYLSHLTGNQDYWRVAEGVMERLKSSKLPHNLASVFLSYEEGRYLPSTISLGSRGDSYYEYLLKQFIQTNYTEHIYQEMYRDSMDGVDQYLIQRSPGNNLVHTSELWPEEDAEGQINEWRLTPKQDHLVCFLGGSLMLGAVKARARVEPVSRPPRQEELTEEGWRDWKTGLELIRTCMRTHETATGLSPEIVYFRVPSDGMDSYEFAPPDWYIRGAQPGVPPPYDARYMLRPETVESLFIAYRLTGDSLFREQGWQIFQAIEKHCRVETGGYATVLNVDQNPPELENKMETFFLSETLKYLYLLFSDSSVIPLDQYVFNTEAHPFPIIAGNT</sequence>
<dbReference type="InterPro" id="IPR050749">
    <property type="entry name" value="Glycosyl_Hydrolase_47"/>
</dbReference>
<dbReference type="PANTHER" id="PTHR11742">
    <property type="entry name" value="MANNOSYL-OLIGOSACCHARIDE ALPHA-1,2-MANNOSIDASE-RELATED"/>
    <property type="match status" value="1"/>
</dbReference>
<feature type="active site" evidence="10">
    <location>
        <position position="336"/>
    </location>
</feature>
<feature type="region of interest" description="Disordered" evidence="14">
    <location>
        <begin position="1"/>
        <end position="40"/>
    </location>
</feature>
<evidence type="ECO:0000256" key="10">
    <source>
        <dbReference type="PIRSR" id="PIRSR601382-1"/>
    </source>
</evidence>
<dbReference type="EC" id="3.2.1.-" evidence="13"/>
<gene>
    <name evidence="16" type="ORF">CC1G_00625</name>
</gene>
<dbReference type="Pfam" id="PF01532">
    <property type="entry name" value="Glyco_hydro_47"/>
    <property type="match status" value="1"/>
</dbReference>
<evidence type="ECO:0000256" key="4">
    <source>
        <dbReference type="ARBA" id="ARBA00022723"/>
    </source>
</evidence>
<evidence type="ECO:0000256" key="6">
    <source>
        <dbReference type="ARBA" id="ARBA00022837"/>
    </source>
</evidence>
<evidence type="ECO:0000256" key="5">
    <source>
        <dbReference type="ARBA" id="ARBA00022801"/>
    </source>
</evidence>
<dbReference type="InParanoid" id="A8N3K6"/>
<dbReference type="Gene3D" id="1.50.10.10">
    <property type="match status" value="1"/>
</dbReference>